<evidence type="ECO:0000256" key="3">
    <source>
        <dbReference type="ARBA" id="ARBA00022801"/>
    </source>
</evidence>
<feature type="domain" description="PA14" evidence="4">
    <location>
        <begin position="432"/>
        <end position="566"/>
    </location>
</feature>
<reference evidence="5 6" key="1">
    <citation type="submission" date="2023-07" db="EMBL/GenBank/DDBJ databases">
        <title>Sorghum-associated microbial communities from plants grown in Nebraska, USA.</title>
        <authorList>
            <person name="Schachtman D."/>
        </authorList>
    </citation>
    <scope>NUCLEOTIDE SEQUENCE [LARGE SCALE GENOMIC DNA]</scope>
    <source>
        <strain evidence="5 6">BE310</strain>
    </source>
</reference>
<dbReference type="InterPro" id="IPR036881">
    <property type="entry name" value="Glyco_hydro_3_C_sf"/>
</dbReference>
<dbReference type="InterPro" id="IPR037524">
    <property type="entry name" value="PA14/GLEYA"/>
</dbReference>
<dbReference type="Gene3D" id="3.20.20.300">
    <property type="entry name" value="Glycoside hydrolase, family 3, N-terminal domain"/>
    <property type="match status" value="1"/>
</dbReference>
<dbReference type="InterPro" id="IPR002772">
    <property type="entry name" value="Glyco_hydro_3_C"/>
</dbReference>
<dbReference type="RefSeq" id="WP_310343519.1">
    <property type="nucleotide sequence ID" value="NZ_JAVDXQ010000002.1"/>
</dbReference>
<dbReference type="Pfam" id="PF01915">
    <property type="entry name" value="Glyco_hydro_3_C"/>
    <property type="match status" value="1"/>
</dbReference>
<dbReference type="SUPFAM" id="SSF51445">
    <property type="entry name" value="(Trans)glycosidases"/>
    <property type="match status" value="1"/>
</dbReference>
<evidence type="ECO:0000313" key="5">
    <source>
        <dbReference type="EMBL" id="MDR7296267.1"/>
    </source>
</evidence>
<dbReference type="PRINTS" id="PR00133">
    <property type="entry name" value="GLHYDRLASE3"/>
</dbReference>
<protein>
    <submittedName>
        <fullName evidence="5">Beta-glucosidase</fullName>
        <ecNumber evidence="5">3.2.1.21</ecNumber>
    </submittedName>
</protein>
<comment type="similarity">
    <text evidence="1">Belongs to the glycosyl hydrolase 3 family.</text>
</comment>
<dbReference type="Gene3D" id="2.60.40.10">
    <property type="entry name" value="Immunoglobulins"/>
    <property type="match status" value="1"/>
</dbReference>
<evidence type="ECO:0000313" key="6">
    <source>
        <dbReference type="Proteomes" id="UP001180536"/>
    </source>
</evidence>
<dbReference type="InterPro" id="IPR017853">
    <property type="entry name" value="GH"/>
</dbReference>
<dbReference type="EC" id="3.2.1.21" evidence="5"/>
<dbReference type="PANTHER" id="PTHR42721:SF3">
    <property type="entry name" value="BETA-D-XYLOSIDASE 5-RELATED"/>
    <property type="match status" value="1"/>
</dbReference>
<dbReference type="GO" id="GO:0008422">
    <property type="term" value="F:beta-glucosidase activity"/>
    <property type="evidence" value="ECO:0007669"/>
    <property type="project" value="UniProtKB-EC"/>
</dbReference>
<keyword evidence="5" id="KW-0326">Glycosidase</keyword>
<dbReference type="InterPro" id="IPR044993">
    <property type="entry name" value="BXL"/>
</dbReference>
<evidence type="ECO:0000259" key="4">
    <source>
        <dbReference type="PROSITE" id="PS51820"/>
    </source>
</evidence>
<dbReference type="SMART" id="SM00758">
    <property type="entry name" value="PA14"/>
    <property type="match status" value="1"/>
</dbReference>
<keyword evidence="3 5" id="KW-0378">Hydrolase</keyword>
<dbReference type="PROSITE" id="PS51820">
    <property type="entry name" value="PA14"/>
    <property type="match status" value="1"/>
</dbReference>
<dbReference type="Pfam" id="PF00933">
    <property type="entry name" value="Glyco_hydro_3"/>
    <property type="match status" value="1"/>
</dbReference>
<dbReference type="EMBL" id="JAVDXQ010000002">
    <property type="protein sequence ID" value="MDR7296267.1"/>
    <property type="molecule type" value="Genomic_DNA"/>
</dbReference>
<dbReference type="SMART" id="SM01217">
    <property type="entry name" value="Fn3_like"/>
    <property type="match status" value="1"/>
</dbReference>
<accession>A0ABU1Z6N4</accession>
<evidence type="ECO:0000256" key="2">
    <source>
        <dbReference type="ARBA" id="ARBA00022729"/>
    </source>
</evidence>
<evidence type="ECO:0000256" key="1">
    <source>
        <dbReference type="ARBA" id="ARBA00005336"/>
    </source>
</evidence>
<dbReference type="InterPro" id="IPR026891">
    <property type="entry name" value="Fn3-like"/>
</dbReference>
<dbReference type="Pfam" id="PF07691">
    <property type="entry name" value="PA14"/>
    <property type="match status" value="1"/>
</dbReference>
<organism evidence="5 6">
    <name type="scientific">Pelomonas aquatica</name>
    <dbReference type="NCBI Taxonomy" id="431058"/>
    <lineage>
        <taxon>Bacteria</taxon>
        <taxon>Pseudomonadati</taxon>
        <taxon>Pseudomonadota</taxon>
        <taxon>Betaproteobacteria</taxon>
        <taxon>Burkholderiales</taxon>
        <taxon>Sphaerotilaceae</taxon>
        <taxon>Roseateles</taxon>
    </lineage>
</organism>
<keyword evidence="2" id="KW-0732">Signal</keyword>
<comment type="caution">
    <text evidence="5">The sequence shown here is derived from an EMBL/GenBank/DDBJ whole genome shotgun (WGS) entry which is preliminary data.</text>
</comment>
<name>A0ABU1Z6N4_9BURK</name>
<dbReference type="InterPro" id="IPR036962">
    <property type="entry name" value="Glyco_hydro_3_N_sf"/>
</dbReference>
<dbReference type="SUPFAM" id="SSF56988">
    <property type="entry name" value="Anthrax protective antigen"/>
    <property type="match status" value="1"/>
</dbReference>
<sequence>MQQARALVAQMTLAEKASQLQHESPAIPRLQVPAYNWWSEGLHGVARADIATVFPQAIGLAATWDTPLAKRVGDVVSTEFRAKFLNTVGADGSSGIYRGLTVWSPNVNIFRDPRWGRGQETFGEDPLLTSRMGVAFIQGLQGPDANQPRVSAAVKHLAVHSGPEADRHKEDVHVSPRDLVDTYLPAFHAAVTEGRAESVMCAYNAVDGVPACANPPLLQHYLRDQWKFQGHVVSDCGAVADIHMDWAHKHVKTPEEAVALAVRAGTDLICDFGSNPTAQPATTVAAVQKGLLSEAELDRALHRLFDVRLRLGLLAPAGQRPFPEITARDFDTPAHRALNLETARRSLVLLKNDGLLPLRAAPKRIAVIGPNADSVDALVGNYNGTPSKPVTLLAGLKARYPRARIDFVEGTGWVAPPLEDVPAASLCADAACSRAGLNFERFANLKLEGSPTSSAVTQQGVFKWGWPERYDRKESARWSGFLRASESGEHVLRLKGNNGYRIWIDGELVVDLWDIAWPTAKRGATLKAGQTYAVRVEAMQTGWEGEQRLQWSRPGANDEAALAAAREADVVVFASGLTWELEGEEMTVMAPGFAGGDRTRIDLPAPQLALLERLASLGRPLVVVNFSGSPMAFGGVTQKLPAIVQAWYPGGEGGQAVAELLAGDFSPSGRLPLTFYRSADQLPPFKDYGMQGRTYRWFKGEAEFPFGHGLSYAHFGYTQAKLQRSRVSAGQGAQLSVLLKNDSPRDAAEVVQVYARRTGAMAPERTLVAFQRVALRAGESRRLSFALDAKALSVVQADGRRVVEPGPVALWVGGGQPVTAGTGVRAPGQKLLLQVSGRAELPAFGRTVMHLETRE</sequence>
<proteinExistence type="inferred from homology"/>
<dbReference type="PANTHER" id="PTHR42721">
    <property type="entry name" value="SUGAR HYDROLASE-RELATED"/>
    <property type="match status" value="1"/>
</dbReference>
<dbReference type="SUPFAM" id="SSF52279">
    <property type="entry name" value="Beta-D-glucan exohydrolase, C-terminal domain"/>
    <property type="match status" value="1"/>
</dbReference>
<dbReference type="Gene3D" id="3.40.50.1700">
    <property type="entry name" value="Glycoside hydrolase family 3 C-terminal domain"/>
    <property type="match status" value="2"/>
</dbReference>
<dbReference type="InterPro" id="IPR011658">
    <property type="entry name" value="PA14_dom"/>
</dbReference>
<gene>
    <name evidence="5" type="ORF">J2X16_001606</name>
</gene>
<dbReference type="InterPro" id="IPR001764">
    <property type="entry name" value="Glyco_hydro_3_N"/>
</dbReference>
<dbReference type="Pfam" id="PF14310">
    <property type="entry name" value="Fn3-like"/>
    <property type="match status" value="1"/>
</dbReference>
<dbReference type="InterPro" id="IPR013783">
    <property type="entry name" value="Ig-like_fold"/>
</dbReference>
<keyword evidence="6" id="KW-1185">Reference proteome</keyword>
<dbReference type="Proteomes" id="UP001180536">
    <property type="component" value="Unassembled WGS sequence"/>
</dbReference>